<dbReference type="InterPro" id="IPR033395">
    <property type="entry name" value="DUF5106"/>
</dbReference>
<dbReference type="InterPro" id="IPR036249">
    <property type="entry name" value="Thioredoxin-like_sf"/>
</dbReference>
<accession>S0FAB5</accession>
<keyword evidence="3" id="KW-1185">Reference proteome</keyword>
<dbReference type="Proteomes" id="UP000014073">
    <property type="component" value="Unassembled WGS sequence"/>
</dbReference>
<evidence type="ECO:0000313" key="2">
    <source>
        <dbReference type="EMBL" id="EEF76697.1"/>
    </source>
</evidence>
<dbReference type="PROSITE" id="PS51257">
    <property type="entry name" value="PROKAR_LIPOPROTEIN"/>
    <property type="match status" value="1"/>
</dbReference>
<sequence length="321" mass="36394">MNKFIFLLGIIGLLLACESCSERKKVEVVSTLSDSIESSRTEASFPFPEIPAMLTQPEERKAYLLEHYWDRFSFADTALVNNREVTEQGFVNQISLLADGATPEKVIRESLKNWCSRFMPEAQARQVMMQLADDYLYNPNSPFYNEGLYGVYLETMLEVLPEEDARRSSFDFKLRLLQRNKVGDKATDFTYYLPDGQKKSLAATSARGNRLLLVFYDPECESCHEVLREMTADASLAKAVKAGRVTVLAVYTEGNQEAWRKGLADMPEGWIIGTDRQKVKEEALYDLKAMPSLYLLDGQKRVLLKDAPLGQIREVLGLAVK</sequence>
<evidence type="ECO:0000259" key="1">
    <source>
        <dbReference type="PROSITE" id="PS51352"/>
    </source>
</evidence>
<dbReference type="InterPro" id="IPR013766">
    <property type="entry name" value="Thioredoxin_domain"/>
</dbReference>
<organism evidence="2 3">
    <name type="scientific">Phocaeicola coprophilus DSM 18228 = JCM 13818</name>
    <dbReference type="NCBI Taxonomy" id="547042"/>
    <lineage>
        <taxon>Bacteria</taxon>
        <taxon>Pseudomonadati</taxon>
        <taxon>Bacteroidota</taxon>
        <taxon>Bacteroidia</taxon>
        <taxon>Bacteroidales</taxon>
        <taxon>Bacteroidaceae</taxon>
        <taxon>Phocaeicola</taxon>
    </lineage>
</organism>
<gene>
    <name evidence="2" type="ORF">BACCOPRO_02203</name>
</gene>
<dbReference type="Pfam" id="PF13098">
    <property type="entry name" value="Thioredoxin_2"/>
    <property type="match status" value="1"/>
</dbReference>
<dbReference type="AlphaFoldDB" id="S0FAB5"/>
<dbReference type="Pfam" id="PF17127">
    <property type="entry name" value="DUF5106"/>
    <property type="match status" value="1"/>
</dbReference>
<dbReference type="STRING" id="547042.BACCOPRO_02203"/>
<dbReference type="PROSITE" id="PS51352">
    <property type="entry name" value="THIOREDOXIN_2"/>
    <property type="match status" value="1"/>
</dbReference>
<dbReference type="GeneID" id="78406397"/>
<dbReference type="InterPro" id="IPR012336">
    <property type="entry name" value="Thioredoxin-like_fold"/>
</dbReference>
<name>S0FAB5_9BACT</name>
<protein>
    <recommendedName>
        <fullName evidence="1">Thioredoxin domain-containing protein</fullName>
    </recommendedName>
</protein>
<evidence type="ECO:0000313" key="3">
    <source>
        <dbReference type="Proteomes" id="UP000014073"/>
    </source>
</evidence>
<dbReference type="HOGENOM" id="CLU_072057_0_0_10"/>
<proteinExistence type="predicted"/>
<dbReference type="Gene3D" id="3.40.30.10">
    <property type="entry name" value="Glutaredoxin"/>
    <property type="match status" value="1"/>
</dbReference>
<comment type="caution">
    <text evidence="2">The sequence shown here is derived from an EMBL/GenBank/DDBJ whole genome shotgun (WGS) entry which is preliminary data.</text>
</comment>
<feature type="domain" description="Thioredoxin" evidence="1">
    <location>
        <begin position="180"/>
        <end position="321"/>
    </location>
</feature>
<dbReference type="RefSeq" id="WP_008143127.1">
    <property type="nucleotide sequence ID" value="NZ_EQ973643.1"/>
</dbReference>
<dbReference type="EMBL" id="ACBW01000148">
    <property type="protein sequence ID" value="EEF76697.1"/>
    <property type="molecule type" value="Genomic_DNA"/>
</dbReference>
<reference evidence="2 3" key="1">
    <citation type="submission" date="2008-12" db="EMBL/GenBank/DDBJ databases">
        <authorList>
            <person name="Fulton L."/>
            <person name="Clifton S."/>
            <person name="Fulton B."/>
            <person name="Xu J."/>
            <person name="Minx P."/>
            <person name="Pepin K.H."/>
            <person name="Johnson M."/>
            <person name="Bhonagiri V."/>
            <person name="Nash W.E."/>
            <person name="Mardis E.R."/>
            <person name="Wilson R.K."/>
        </authorList>
    </citation>
    <scope>NUCLEOTIDE SEQUENCE [LARGE SCALE GENOMIC DNA]</scope>
    <source>
        <strain evidence="2 3">DSM 18228</strain>
    </source>
</reference>
<dbReference type="SUPFAM" id="SSF52833">
    <property type="entry name" value="Thioredoxin-like"/>
    <property type="match status" value="1"/>
</dbReference>
<dbReference type="eggNOG" id="COG0526">
    <property type="taxonomic scope" value="Bacteria"/>
</dbReference>